<dbReference type="RefSeq" id="WP_132542310.1">
    <property type="nucleotide sequence ID" value="NZ_SLWW01000003.1"/>
</dbReference>
<keyword evidence="1" id="KW-0732">Signal</keyword>
<reference evidence="2 3" key="1">
    <citation type="submission" date="2019-03" db="EMBL/GenBank/DDBJ databases">
        <title>Genomic Encyclopedia of Type Strains, Phase IV (KMG-IV): sequencing the most valuable type-strain genomes for metagenomic binning, comparative biology and taxonomic classification.</title>
        <authorList>
            <person name="Goeker M."/>
        </authorList>
    </citation>
    <scope>NUCLEOTIDE SEQUENCE [LARGE SCALE GENOMIC DNA]</scope>
    <source>
        <strain evidence="2 3">DSM 4868</strain>
    </source>
</reference>
<proteinExistence type="predicted"/>
<evidence type="ECO:0000313" key="3">
    <source>
        <dbReference type="Proteomes" id="UP000295142"/>
    </source>
</evidence>
<name>A0A4R2KK03_9RHOB</name>
<evidence type="ECO:0000313" key="2">
    <source>
        <dbReference type="EMBL" id="TCO72862.1"/>
    </source>
</evidence>
<dbReference type="EMBL" id="SLWW01000003">
    <property type="protein sequence ID" value="TCO72862.1"/>
    <property type="molecule type" value="Genomic_DNA"/>
</dbReference>
<keyword evidence="3" id="KW-1185">Reference proteome</keyword>
<feature type="signal peptide" evidence="1">
    <location>
        <begin position="1"/>
        <end position="19"/>
    </location>
</feature>
<dbReference type="AlphaFoldDB" id="A0A4R2KK03"/>
<accession>A0A4R2KK03</accession>
<evidence type="ECO:0008006" key="4">
    <source>
        <dbReference type="Google" id="ProtNLM"/>
    </source>
</evidence>
<evidence type="ECO:0000256" key="1">
    <source>
        <dbReference type="SAM" id="SignalP"/>
    </source>
</evidence>
<comment type="caution">
    <text evidence="2">The sequence shown here is derived from an EMBL/GenBank/DDBJ whole genome shotgun (WGS) entry which is preliminary data.</text>
</comment>
<dbReference type="OrthoDB" id="7872359at2"/>
<protein>
    <recommendedName>
        <fullName evidence="4">Beta-barrel assembly complex subunit BamF</fullName>
    </recommendedName>
</protein>
<sequence>MTVRIATALAAAALATALAGCARFPEIDAAEARHEGPTEAPRIVPVEPILARADAPGATPEDAAALDARAAALRRKAAGLRARVF</sequence>
<organism evidence="2 3">
    <name type="scientific">Rhodovulum euryhalinum</name>
    <dbReference type="NCBI Taxonomy" id="35805"/>
    <lineage>
        <taxon>Bacteria</taxon>
        <taxon>Pseudomonadati</taxon>
        <taxon>Pseudomonadota</taxon>
        <taxon>Alphaproteobacteria</taxon>
        <taxon>Rhodobacterales</taxon>
        <taxon>Paracoccaceae</taxon>
        <taxon>Rhodovulum</taxon>
    </lineage>
</organism>
<dbReference type="Proteomes" id="UP000295142">
    <property type="component" value="Unassembled WGS sequence"/>
</dbReference>
<gene>
    <name evidence="2" type="ORF">EV655_10391</name>
</gene>
<dbReference type="PROSITE" id="PS51257">
    <property type="entry name" value="PROKAR_LIPOPROTEIN"/>
    <property type="match status" value="1"/>
</dbReference>
<feature type="chain" id="PRO_5020583987" description="Beta-barrel assembly complex subunit BamF" evidence="1">
    <location>
        <begin position="20"/>
        <end position="85"/>
    </location>
</feature>